<evidence type="ECO:0000256" key="2">
    <source>
        <dbReference type="ARBA" id="ARBA00022763"/>
    </source>
</evidence>
<evidence type="ECO:0000256" key="7">
    <source>
        <dbReference type="RuleBase" id="RU003991"/>
    </source>
</evidence>
<dbReference type="InterPro" id="IPR015927">
    <property type="entry name" value="Peptidase_S24_S26A/B/C"/>
</dbReference>
<dbReference type="PANTHER" id="PTHR33516">
    <property type="entry name" value="LEXA REPRESSOR"/>
    <property type="match status" value="1"/>
</dbReference>
<dbReference type="InterPro" id="IPR050077">
    <property type="entry name" value="LexA_repressor"/>
</dbReference>
<reference evidence="10" key="1">
    <citation type="journal article" date="2019" name="Int. J. Syst. Evol. Microbiol.">
        <title>The Global Catalogue of Microorganisms (GCM) 10K type strain sequencing project: providing services to taxonomists for standard genome sequencing and annotation.</title>
        <authorList>
            <consortium name="The Broad Institute Genomics Platform"/>
            <consortium name="The Broad Institute Genome Sequencing Center for Infectious Disease"/>
            <person name="Wu L."/>
            <person name="Ma J."/>
        </authorList>
    </citation>
    <scope>NUCLEOTIDE SEQUENCE [LARGE SCALE GENOMIC DNA]</scope>
    <source>
        <strain evidence="10">NCAIM B.01391</strain>
    </source>
</reference>
<evidence type="ECO:0000259" key="8">
    <source>
        <dbReference type="Pfam" id="PF00717"/>
    </source>
</evidence>
<gene>
    <name evidence="9" type="ORF">ACFPOB_01030</name>
</gene>
<evidence type="ECO:0000313" key="9">
    <source>
        <dbReference type="EMBL" id="MFC5418141.1"/>
    </source>
</evidence>
<keyword evidence="4 7" id="KW-0068">Autocatalytic cleavage</keyword>
<dbReference type="CDD" id="cd06529">
    <property type="entry name" value="S24_LexA-like"/>
    <property type="match status" value="1"/>
</dbReference>
<comment type="similarity">
    <text evidence="1 7">Belongs to the peptidase S24 family.</text>
</comment>
<dbReference type="RefSeq" id="WP_377795176.1">
    <property type="nucleotide sequence ID" value="NZ_JBHSLW010000003.1"/>
</dbReference>
<dbReference type="SUPFAM" id="SSF51306">
    <property type="entry name" value="LexA/Signal peptidase"/>
    <property type="match status" value="1"/>
</dbReference>
<dbReference type="PRINTS" id="PR00726">
    <property type="entry name" value="LEXASERPTASE"/>
</dbReference>
<evidence type="ECO:0000256" key="1">
    <source>
        <dbReference type="ARBA" id="ARBA00007484"/>
    </source>
</evidence>
<evidence type="ECO:0000256" key="4">
    <source>
        <dbReference type="ARBA" id="ARBA00022813"/>
    </source>
</evidence>
<name>A0ABW0IIT4_9HYPH</name>
<keyword evidence="5" id="KW-0234">DNA repair</keyword>
<comment type="caution">
    <text evidence="9">The sequence shown here is derived from an EMBL/GenBank/DDBJ whole genome shotgun (WGS) entry which is preliminary data.</text>
</comment>
<dbReference type="InterPro" id="IPR036286">
    <property type="entry name" value="LexA/Signal_pep-like_sf"/>
</dbReference>
<keyword evidence="10" id="KW-1185">Reference proteome</keyword>
<proteinExistence type="inferred from homology"/>
<dbReference type="Proteomes" id="UP001596053">
    <property type="component" value="Unassembled WGS sequence"/>
</dbReference>
<dbReference type="InterPro" id="IPR006197">
    <property type="entry name" value="Peptidase_S24_LexA"/>
</dbReference>
<keyword evidence="2" id="KW-0227">DNA damage</keyword>
<keyword evidence="6" id="KW-0742">SOS response</keyword>
<evidence type="ECO:0000256" key="6">
    <source>
        <dbReference type="ARBA" id="ARBA00023236"/>
    </source>
</evidence>
<keyword evidence="3 7" id="KW-0378">Hydrolase</keyword>
<dbReference type="InterPro" id="IPR039418">
    <property type="entry name" value="LexA-like"/>
</dbReference>
<evidence type="ECO:0000256" key="5">
    <source>
        <dbReference type="ARBA" id="ARBA00023204"/>
    </source>
</evidence>
<dbReference type="Gene3D" id="2.10.109.10">
    <property type="entry name" value="Umud Fragment, subunit A"/>
    <property type="match status" value="2"/>
</dbReference>
<evidence type="ECO:0000313" key="10">
    <source>
        <dbReference type="Proteomes" id="UP001596053"/>
    </source>
</evidence>
<dbReference type="EMBL" id="JBHSLW010000003">
    <property type="protein sequence ID" value="MFC5418141.1"/>
    <property type="molecule type" value="Genomic_DNA"/>
</dbReference>
<evidence type="ECO:0000256" key="3">
    <source>
        <dbReference type="ARBA" id="ARBA00022801"/>
    </source>
</evidence>
<accession>A0ABW0IIT4</accession>
<sequence length="118" mass="12952">MAISPWPIAGTRICAGFPSRADDFLDGEIDLACILTPNRAATFLWRVAGHSMKETGIHDGDVVVASINGEVSLKLFRNDGRPTLSFANRDMPVFFLADTADVEVWGVVTWTLHQPRLP</sequence>
<feature type="domain" description="Peptidase S24/S26A/S26B/S26C" evidence="8">
    <location>
        <begin position="8"/>
        <end position="64"/>
    </location>
</feature>
<dbReference type="PANTHER" id="PTHR33516:SF2">
    <property type="entry name" value="LEXA REPRESSOR-RELATED"/>
    <property type="match status" value="1"/>
</dbReference>
<organism evidence="9 10">
    <name type="scientific">Bosea eneae</name>
    <dbReference type="NCBI Taxonomy" id="151454"/>
    <lineage>
        <taxon>Bacteria</taxon>
        <taxon>Pseudomonadati</taxon>
        <taxon>Pseudomonadota</taxon>
        <taxon>Alphaproteobacteria</taxon>
        <taxon>Hyphomicrobiales</taxon>
        <taxon>Boseaceae</taxon>
        <taxon>Bosea</taxon>
    </lineage>
</organism>
<dbReference type="Pfam" id="PF00717">
    <property type="entry name" value="Peptidase_S24"/>
    <property type="match status" value="1"/>
</dbReference>
<protein>
    <submittedName>
        <fullName evidence="9">LexA family protein</fullName>
    </submittedName>
</protein>